<feature type="region of interest" description="Disordered" evidence="4">
    <location>
        <begin position="331"/>
        <end position="359"/>
    </location>
</feature>
<proteinExistence type="predicted"/>
<dbReference type="PROSITE" id="PS00626">
    <property type="entry name" value="RCC1_2"/>
    <property type="match status" value="1"/>
</dbReference>
<dbReference type="GO" id="GO:0005737">
    <property type="term" value="C:cytoplasm"/>
    <property type="evidence" value="ECO:0007669"/>
    <property type="project" value="TreeGrafter"/>
</dbReference>
<feature type="compositionally biased region" description="Low complexity" evidence="4">
    <location>
        <begin position="227"/>
        <end position="240"/>
    </location>
</feature>
<dbReference type="PROSITE" id="PS00625">
    <property type="entry name" value="RCC1_1"/>
    <property type="match status" value="1"/>
</dbReference>
<feature type="compositionally biased region" description="Low complexity" evidence="4">
    <location>
        <begin position="110"/>
        <end position="130"/>
    </location>
</feature>
<evidence type="ECO:0000256" key="2">
    <source>
        <dbReference type="ARBA" id="ARBA00022737"/>
    </source>
</evidence>
<feature type="compositionally biased region" description="Polar residues" evidence="4">
    <location>
        <begin position="50"/>
        <end position="62"/>
    </location>
</feature>
<feature type="repeat" description="RCC1" evidence="3">
    <location>
        <begin position="320"/>
        <end position="399"/>
    </location>
</feature>
<dbReference type="InterPro" id="IPR058923">
    <property type="entry name" value="RCC1-like_dom"/>
</dbReference>
<feature type="compositionally biased region" description="Basic and acidic residues" evidence="4">
    <location>
        <begin position="337"/>
        <end position="351"/>
    </location>
</feature>
<gene>
    <name evidence="6" type="ORF">K402DRAFT_423485</name>
</gene>
<feature type="repeat" description="RCC1" evidence="3">
    <location>
        <begin position="263"/>
        <end position="319"/>
    </location>
</feature>
<dbReference type="Proteomes" id="UP000800041">
    <property type="component" value="Unassembled WGS sequence"/>
</dbReference>
<dbReference type="EMBL" id="ML977173">
    <property type="protein sequence ID" value="KAF1983607.1"/>
    <property type="molecule type" value="Genomic_DNA"/>
</dbReference>
<feature type="region of interest" description="Disordered" evidence="4">
    <location>
        <begin position="1"/>
        <end position="256"/>
    </location>
</feature>
<feature type="compositionally biased region" description="Polar residues" evidence="4">
    <location>
        <begin position="145"/>
        <end position="157"/>
    </location>
</feature>
<dbReference type="Gene3D" id="2.130.10.30">
    <property type="entry name" value="Regulator of chromosome condensation 1/beta-lactamase-inhibitor protein II"/>
    <property type="match status" value="1"/>
</dbReference>
<feature type="compositionally biased region" description="Low complexity" evidence="4">
    <location>
        <begin position="196"/>
        <end position="206"/>
    </location>
</feature>
<keyword evidence="1" id="KW-0344">Guanine-nucleotide releasing factor</keyword>
<name>A0A6G1GS57_9PEZI</name>
<feature type="repeat" description="RCC1" evidence="3">
    <location>
        <begin position="637"/>
        <end position="690"/>
    </location>
</feature>
<dbReference type="PANTHER" id="PTHR45982">
    <property type="entry name" value="REGULATOR OF CHROMOSOME CONDENSATION"/>
    <property type="match status" value="1"/>
</dbReference>
<accession>A0A6G1GS57</accession>
<dbReference type="InterPro" id="IPR009091">
    <property type="entry name" value="RCC1/BLIP-II"/>
</dbReference>
<dbReference type="Pfam" id="PF25390">
    <property type="entry name" value="WD40_RLD"/>
    <property type="match status" value="1"/>
</dbReference>
<dbReference type="InterPro" id="IPR000408">
    <property type="entry name" value="Reg_chr_condens"/>
</dbReference>
<feature type="domain" description="RCC1-like" evidence="5">
    <location>
        <begin position="265"/>
        <end position="687"/>
    </location>
</feature>
<feature type="repeat" description="RCC1" evidence="3">
    <location>
        <begin position="400"/>
        <end position="455"/>
    </location>
</feature>
<protein>
    <submittedName>
        <fullName evidence="6">RCC1/BLIP-II</fullName>
    </submittedName>
</protein>
<evidence type="ECO:0000256" key="4">
    <source>
        <dbReference type="SAM" id="MobiDB-lite"/>
    </source>
</evidence>
<dbReference type="InterPro" id="IPR051553">
    <property type="entry name" value="Ran_GTPase-activating"/>
</dbReference>
<dbReference type="GO" id="GO:0005085">
    <property type="term" value="F:guanyl-nucleotide exchange factor activity"/>
    <property type="evidence" value="ECO:0007669"/>
    <property type="project" value="TreeGrafter"/>
</dbReference>
<dbReference type="AlphaFoldDB" id="A0A6G1GS57"/>
<keyword evidence="7" id="KW-1185">Reference proteome</keyword>
<evidence type="ECO:0000259" key="5">
    <source>
        <dbReference type="Pfam" id="PF25390"/>
    </source>
</evidence>
<evidence type="ECO:0000256" key="1">
    <source>
        <dbReference type="ARBA" id="ARBA00022658"/>
    </source>
</evidence>
<dbReference type="SUPFAM" id="SSF50985">
    <property type="entry name" value="RCC1/BLIP-II"/>
    <property type="match status" value="1"/>
</dbReference>
<feature type="repeat" description="RCC1" evidence="3">
    <location>
        <begin position="572"/>
        <end position="636"/>
    </location>
</feature>
<evidence type="ECO:0000313" key="7">
    <source>
        <dbReference type="Proteomes" id="UP000800041"/>
    </source>
</evidence>
<dbReference type="PANTHER" id="PTHR45982:SF1">
    <property type="entry name" value="REGULATOR OF CHROMOSOME CONDENSATION"/>
    <property type="match status" value="1"/>
</dbReference>
<organism evidence="6 7">
    <name type="scientific">Aulographum hederae CBS 113979</name>
    <dbReference type="NCBI Taxonomy" id="1176131"/>
    <lineage>
        <taxon>Eukaryota</taxon>
        <taxon>Fungi</taxon>
        <taxon>Dikarya</taxon>
        <taxon>Ascomycota</taxon>
        <taxon>Pezizomycotina</taxon>
        <taxon>Dothideomycetes</taxon>
        <taxon>Pleosporomycetidae</taxon>
        <taxon>Aulographales</taxon>
        <taxon>Aulographaceae</taxon>
    </lineage>
</organism>
<feature type="repeat" description="RCC1" evidence="3">
    <location>
        <begin position="516"/>
        <end position="571"/>
    </location>
</feature>
<dbReference type="PRINTS" id="PR00633">
    <property type="entry name" value="RCCNDNSATION"/>
</dbReference>
<dbReference type="OrthoDB" id="61110at2759"/>
<feature type="repeat" description="RCC1" evidence="3">
    <location>
        <begin position="456"/>
        <end position="515"/>
    </location>
</feature>
<keyword evidence="2" id="KW-0677">Repeat</keyword>
<feature type="compositionally biased region" description="Polar residues" evidence="4">
    <location>
        <begin position="247"/>
        <end position="256"/>
    </location>
</feature>
<sequence length="726" mass="77275">MAPKKQKMPETNSRRRSTRVVEQDADKDDEPAQSLPAPSRKRKAAVDDATSASKKPNTTAAKKTQPAKPTILTKAEAAEAKAALAKKRKDAKKEKKPVASKKAKSPPAPTKVTKTTTTTRKARTAKSPAKSGTTAAKKPAVKKGTTMTAPSDNTKTVTRPRKKSEWAPAVPVETKPAAPRKAPRERHLPTPEPKAPAKAKPAPKGKAALKDKAPPKTTAAPKDKAPTKATTAPTSKTPAPEVAAPSKTKTPSSAINTPPTTILKFFVFGENGFGELGLGANYNNLDVQRPRYNKLLAPETVGVVELAAGAMHCVALTHDNRILTWGVNDKGALGRPTKNEDMYPPEVPREDLPDEEDSDSGMNIYEVKPMEVDSKHFPDGTTFAKVAAGDSCSFVLTTTGELYGWGSFLDINSNPHFIPGTPLATTPIPIGTTIDHAPFVDISIGSNHALAVDTDGVLYSWGNGEAMQLGRKIVDRNQNLEEDLVPRRLPVGPRGANKVKRAFACSHQSFAVTTTGDVYGWGPDGDGQVGFKPTDEMKQAVVNPMKIPHLSKKGVVAMTGGEKHSVALTDKGDVLTFGRLEVQLGLNKEKLGPEGIIHSEEGVGTSALLHIPTAIPDLKATMVASAGHHNIAITKDNKAVAWGVNNVSQLGQGKDADDNIPFPKQIADPRVKDLKLVWCGTGYQYGMVACEYDPSAEPAPVQEMPAPDEDVVMQDAEPTTNGANGV</sequence>
<reference evidence="6" key="1">
    <citation type="journal article" date="2020" name="Stud. Mycol.">
        <title>101 Dothideomycetes genomes: a test case for predicting lifestyles and emergence of pathogens.</title>
        <authorList>
            <person name="Haridas S."/>
            <person name="Albert R."/>
            <person name="Binder M."/>
            <person name="Bloem J."/>
            <person name="Labutti K."/>
            <person name="Salamov A."/>
            <person name="Andreopoulos B."/>
            <person name="Baker S."/>
            <person name="Barry K."/>
            <person name="Bills G."/>
            <person name="Bluhm B."/>
            <person name="Cannon C."/>
            <person name="Castanera R."/>
            <person name="Culley D."/>
            <person name="Daum C."/>
            <person name="Ezra D."/>
            <person name="Gonzalez J."/>
            <person name="Henrissat B."/>
            <person name="Kuo A."/>
            <person name="Liang C."/>
            <person name="Lipzen A."/>
            <person name="Lutzoni F."/>
            <person name="Magnuson J."/>
            <person name="Mondo S."/>
            <person name="Nolan M."/>
            <person name="Ohm R."/>
            <person name="Pangilinan J."/>
            <person name="Park H.-J."/>
            <person name="Ramirez L."/>
            <person name="Alfaro M."/>
            <person name="Sun H."/>
            <person name="Tritt A."/>
            <person name="Yoshinaga Y."/>
            <person name="Zwiers L.-H."/>
            <person name="Turgeon B."/>
            <person name="Goodwin S."/>
            <person name="Spatafora J."/>
            <person name="Crous P."/>
            <person name="Grigoriev I."/>
        </authorList>
    </citation>
    <scope>NUCLEOTIDE SEQUENCE</scope>
    <source>
        <strain evidence="6">CBS 113979</strain>
    </source>
</reference>
<evidence type="ECO:0000256" key="3">
    <source>
        <dbReference type="PROSITE-ProRule" id="PRU00235"/>
    </source>
</evidence>
<dbReference type="PROSITE" id="PS50012">
    <property type="entry name" value="RCC1_3"/>
    <property type="match status" value="7"/>
</dbReference>
<evidence type="ECO:0000313" key="6">
    <source>
        <dbReference type="EMBL" id="KAF1983607.1"/>
    </source>
</evidence>